<reference evidence="9 10" key="1">
    <citation type="submission" date="2020-06" db="EMBL/GenBank/DDBJ databases">
        <title>Transcriptomic and genomic resources for Thalictrum thalictroides and T. hernandezii: Facilitating candidate gene discovery in an emerging model plant lineage.</title>
        <authorList>
            <person name="Arias T."/>
            <person name="Riano-Pachon D.M."/>
            <person name="Di Stilio V.S."/>
        </authorList>
    </citation>
    <scope>NUCLEOTIDE SEQUENCE [LARGE SCALE GENOMIC DNA]</scope>
    <source>
        <strain evidence="10">cv. WT478/WT964</strain>
        <tissue evidence="9">Leaves</tissue>
    </source>
</reference>
<evidence type="ECO:0000256" key="2">
    <source>
        <dbReference type="ARBA" id="ARBA00022807"/>
    </source>
</evidence>
<dbReference type="Gene3D" id="3.90.70.10">
    <property type="entry name" value="Cysteine proteinases"/>
    <property type="match status" value="1"/>
</dbReference>
<dbReference type="InterPro" id="IPR039417">
    <property type="entry name" value="Peptidase_C1A_papain-like"/>
</dbReference>
<dbReference type="FunFam" id="3.90.70.10:FF:000332">
    <property type="entry name" value="Cathepsin L1"/>
    <property type="match status" value="1"/>
</dbReference>
<feature type="signal peptide" evidence="5">
    <location>
        <begin position="1"/>
        <end position="24"/>
    </location>
</feature>
<dbReference type="SMART" id="SM00848">
    <property type="entry name" value="Inhibitor_I29"/>
    <property type="match status" value="1"/>
</dbReference>
<dbReference type="InterPro" id="IPR037277">
    <property type="entry name" value="Granulin_sf"/>
</dbReference>
<dbReference type="Proteomes" id="UP000554482">
    <property type="component" value="Unassembled WGS sequence"/>
</dbReference>
<feature type="chain" id="PRO_5029825712" evidence="5">
    <location>
        <begin position="25"/>
        <end position="420"/>
    </location>
</feature>
<dbReference type="Gene3D" id="2.10.25.160">
    <property type="entry name" value="Granulin"/>
    <property type="match status" value="1"/>
</dbReference>
<dbReference type="GO" id="GO:0008234">
    <property type="term" value="F:cysteine-type peptidase activity"/>
    <property type="evidence" value="ECO:0007669"/>
    <property type="project" value="UniProtKB-KW"/>
</dbReference>
<keyword evidence="4" id="KW-0325">Glycoprotein</keyword>
<name>A0A7J6V7N5_THATH</name>
<dbReference type="SUPFAM" id="SSF54001">
    <property type="entry name" value="Cysteine proteinases"/>
    <property type="match status" value="1"/>
</dbReference>
<dbReference type="GO" id="GO:0006508">
    <property type="term" value="P:proteolysis"/>
    <property type="evidence" value="ECO:0007669"/>
    <property type="project" value="UniProtKB-KW"/>
</dbReference>
<accession>A0A7J6V7N5</accession>
<comment type="similarity">
    <text evidence="1">Belongs to the peptidase C1 family.</text>
</comment>
<evidence type="ECO:0000259" key="6">
    <source>
        <dbReference type="SMART" id="SM00277"/>
    </source>
</evidence>
<dbReference type="AlphaFoldDB" id="A0A7J6V7N5"/>
<evidence type="ECO:0000313" key="10">
    <source>
        <dbReference type="Proteomes" id="UP000554482"/>
    </source>
</evidence>
<dbReference type="PROSITE" id="PS00139">
    <property type="entry name" value="THIOL_PROTEASE_CYS"/>
    <property type="match status" value="1"/>
</dbReference>
<keyword evidence="2" id="KW-0378">Hydrolase</keyword>
<dbReference type="InterPro" id="IPR013201">
    <property type="entry name" value="Prot_inhib_I29"/>
</dbReference>
<keyword evidence="2" id="KW-0788">Thiol protease</keyword>
<dbReference type="Pfam" id="PF00396">
    <property type="entry name" value="Granulin"/>
    <property type="match status" value="1"/>
</dbReference>
<keyword evidence="5" id="KW-0732">Signal</keyword>
<evidence type="ECO:0000259" key="8">
    <source>
        <dbReference type="SMART" id="SM00848"/>
    </source>
</evidence>
<dbReference type="InterPro" id="IPR000169">
    <property type="entry name" value="Pept_cys_AS"/>
</dbReference>
<keyword evidence="3" id="KW-1015">Disulfide bond</keyword>
<feature type="domain" description="Peptidase C1A papain C-terminal" evidence="7">
    <location>
        <begin position="148"/>
        <end position="353"/>
    </location>
</feature>
<dbReference type="SMART" id="SM00645">
    <property type="entry name" value="Pept_C1"/>
    <property type="match status" value="1"/>
</dbReference>
<comment type="caution">
    <text evidence="9">The sequence shown here is derived from an EMBL/GenBank/DDBJ whole genome shotgun (WGS) entry which is preliminary data.</text>
</comment>
<dbReference type="InterPro" id="IPR038765">
    <property type="entry name" value="Papain-like_cys_pep_sf"/>
</dbReference>
<keyword evidence="10" id="KW-1185">Reference proteome</keyword>
<dbReference type="InterPro" id="IPR000668">
    <property type="entry name" value="Peptidase_C1A_C"/>
</dbReference>
<dbReference type="InterPro" id="IPR013128">
    <property type="entry name" value="Peptidase_C1A"/>
</dbReference>
<dbReference type="PANTHER" id="PTHR12411">
    <property type="entry name" value="CYSTEINE PROTEASE FAMILY C1-RELATED"/>
    <property type="match status" value="1"/>
</dbReference>
<evidence type="ECO:0000256" key="5">
    <source>
        <dbReference type="SAM" id="SignalP"/>
    </source>
</evidence>
<organism evidence="9 10">
    <name type="scientific">Thalictrum thalictroides</name>
    <name type="common">Rue-anemone</name>
    <name type="synonym">Anemone thalictroides</name>
    <dbReference type="NCBI Taxonomy" id="46969"/>
    <lineage>
        <taxon>Eukaryota</taxon>
        <taxon>Viridiplantae</taxon>
        <taxon>Streptophyta</taxon>
        <taxon>Embryophyta</taxon>
        <taxon>Tracheophyta</taxon>
        <taxon>Spermatophyta</taxon>
        <taxon>Magnoliopsida</taxon>
        <taxon>Ranunculales</taxon>
        <taxon>Ranunculaceae</taxon>
        <taxon>Thalictroideae</taxon>
        <taxon>Thalictrum</taxon>
    </lineage>
</organism>
<evidence type="ECO:0000256" key="4">
    <source>
        <dbReference type="ARBA" id="ARBA00023180"/>
    </source>
</evidence>
<dbReference type="SMART" id="SM00277">
    <property type="entry name" value="GRAN"/>
    <property type="match status" value="1"/>
</dbReference>
<dbReference type="InterPro" id="IPR000118">
    <property type="entry name" value="Granulin"/>
</dbReference>
<keyword evidence="9" id="KW-0645">Protease</keyword>
<dbReference type="Pfam" id="PF00112">
    <property type="entry name" value="Peptidase_C1"/>
    <property type="match status" value="1"/>
</dbReference>
<dbReference type="OrthoDB" id="10253408at2759"/>
<feature type="domain" description="Granulins" evidence="6">
    <location>
        <begin position="313"/>
        <end position="371"/>
    </location>
</feature>
<feature type="domain" description="Cathepsin propeptide inhibitor" evidence="8">
    <location>
        <begin position="52"/>
        <end position="114"/>
    </location>
</feature>
<dbReference type="CDD" id="cd02248">
    <property type="entry name" value="Peptidase_C1A"/>
    <property type="match status" value="1"/>
</dbReference>
<protein>
    <submittedName>
        <fullName evidence="9">Cysteine protease xcp1</fullName>
    </submittedName>
</protein>
<evidence type="ECO:0000259" key="7">
    <source>
        <dbReference type="SMART" id="SM00645"/>
    </source>
</evidence>
<evidence type="ECO:0000256" key="3">
    <source>
        <dbReference type="ARBA" id="ARBA00023157"/>
    </source>
</evidence>
<proteinExistence type="inferred from homology"/>
<sequence length="420" mass="46526">MNLQRTQLTLFFFLFASLTSLCLCVPSDDEFSILNHNPAETFISEEQVVELFQQWKEKHNKVYNNEEEMKKRFENFRASLRFVSEKNLEKRLGSSTSSHVVGLNKFADMSNEEFKEKYMSKIRKRNNTTNNKIIELKKESGKVSTCDAPASLDWRKKGVVTAVKDQGQCGCCWAFSATGAIEGINALVTGDLISISEQELVECDTNDSGCNGGLMDTAFAWIKSNGGLNTESAYPYTGYGGTCKTAKKQEKVVSIDGYEDISPQESALICAVLKQPISIAIVGSSYDFQLYSGGVFAGDCSSNPNDVDHAVLCGDSGRYCPPKSTCCCTVEFYGYCLSYGCCGYENAVCCAGSSYCCPPDYPICDVEEGLCLKFYGDSLGVAAKKRTTAKHKFPWTSESENTENQYQPLQWKRNRLAALH</sequence>
<gene>
    <name evidence="9" type="ORF">FRX31_029283</name>
</gene>
<evidence type="ECO:0000313" key="9">
    <source>
        <dbReference type="EMBL" id="KAF5181129.1"/>
    </source>
</evidence>
<evidence type="ECO:0000256" key="1">
    <source>
        <dbReference type="ARBA" id="ARBA00008455"/>
    </source>
</evidence>
<dbReference type="SUPFAM" id="SSF57277">
    <property type="entry name" value="Granulin repeat"/>
    <property type="match status" value="1"/>
</dbReference>
<dbReference type="Pfam" id="PF08246">
    <property type="entry name" value="Inhibitor_I29"/>
    <property type="match status" value="1"/>
</dbReference>
<dbReference type="EMBL" id="JABWDY010036546">
    <property type="protein sequence ID" value="KAF5181129.1"/>
    <property type="molecule type" value="Genomic_DNA"/>
</dbReference>